<keyword evidence="1" id="KW-0472">Membrane</keyword>
<gene>
    <name evidence="2" type="ORF">H8R25_10230</name>
</gene>
<dbReference type="EMBL" id="JACRUL010000022">
    <property type="protein sequence ID" value="MBC5844813.1"/>
    <property type="molecule type" value="Genomic_DNA"/>
</dbReference>
<dbReference type="RefSeq" id="WP_187018651.1">
    <property type="nucleotide sequence ID" value="NZ_JACRUK010000022.1"/>
</dbReference>
<keyword evidence="3" id="KW-1185">Reference proteome</keyword>
<protein>
    <submittedName>
        <fullName evidence="2">Uncharacterized protein</fullName>
    </submittedName>
</protein>
<feature type="transmembrane region" description="Helical" evidence="1">
    <location>
        <begin position="21"/>
        <end position="39"/>
    </location>
</feature>
<name>A0A923SK13_9FLAO</name>
<organism evidence="2 3">
    <name type="scientific">Flavobacterium muglaense</name>
    <dbReference type="NCBI Taxonomy" id="2764716"/>
    <lineage>
        <taxon>Bacteria</taxon>
        <taxon>Pseudomonadati</taxon>
        <taxon>Bacteroidota</taxon>
        <taxon>Flavobacteriia</taxon>
        <taxon>Flavobacteriales</taxon>
        <taxon>Flavobacteriaceae</taxon>
        <taxon>Flavobacterium</taxon>
    </lineage>
</organism>
<sequence length="101" mass="11885">MFEPDDHYTGKPNLFQKSFRVLIMLFAIICFLWMCYYYYVEFSSYEAGNDIKMDGFSFLIYTIGGKWLNIAVALFIAGLIGYTEVKKMKADWIIEEDQQSK</sequence>
<keyword evidence="1" id="KW-0812">Transmembrane</keyword>
<reference evidence="2 3" key="1">
    <citation type="submission" date="2020-08" db="EMBL/GenBank/DDBJ databases">
        <title>Description of novel Flavobacterium F-392 isolate.</title>
        <authorList>
            <person name="Saticioglu I.B."/>
            <person name="Duman M."/>
            <person name="Altun S."/>
        </authorList>
    </citation>
    <scope>NUCLEOTIDE SEQUENCE [LARGE SCALE GENOMIC DNA]</scope>
    <source>
        <strain evidence="2 3">F-392</strain>
    </source>
</reference>
<proteinExistence type="predicted"/>
<feature type="transmembrane region" description="Helical" evidence="1">
    <location>
        <begin position="59"/>
        <end position="82"/>
    </location>
</feature>
<comment type="caution">
    <text evidence="2">The sequence shown here is derived from an EMBL/GenBank/DDBJ whole genome shotgun (WGS) entry which is preliminary data.</text>
</comment>
<dbReference type="Proteomes" id="UP000641454">
    <property type="component" value="Unassembled WGS sequence"/>
</dbReference>
<dbReference type="AlphaFoldDB" id="A0A923SK13"/>
<evidence type="ECO:0000313" key="3">
    <source>
        <dbReference type="Proteomes" id="UP000641454"/>
    </source>
</evidence>
<accession>A0A923SK13</accession>
<evidence type="ECO:0000313" key="2">
    <source>
        <dbReference type="EMBL" id="MBC5844813.1"/>
    </source>
</evidence>
<keyword evidence="1" id="KW-1133">Transmembrane helix</keyword>
<evidence type="ECO:0000256" key="1">
    <source>
        <dbReference type="SAM" id="Phobius"/>
    </source>
</evidence>